<comment type="caution">
    <text evidence="2">The sequence shown here is derived from an EMBL/GenBank/DDBJ whole genome shotgun (WGS) entry which is preliminary data.</text>
</comment>
<feature type="compositionally biased region" description="Basic residues" evidence="1">
    <location>
        <begin position="44"/>
        <end position="71"/>
    </location>
</feature>
<feature type="region of interest" description="Disordered" evidence="1">
    <location>
        <begin position="203"/>
        <end position="226"/>
    </location>
</feature>
<name>A0ABR3VZ90_9PEZI</name>
<accession>A0ABR3VZ90</accession>
<feature type="region of interest" description="Disordered" evidence="1">
    <location>
        <begin position="1"/>
        <end position="88"/>
    </location>
</feature>
<proteinExistence type="predicted"/>
<evidence type="ECO:0000313" key="3">
    <source>
        <dbReference type="Proteomes" id="UP001586593"/>
    </source>
</evidence>
<dbReference type="Proteomes" id="UP001586593">
    <property type="component" value="Unassembled WGS sequence"/>
</dbReference>
<evidence type="ECO:0000256" key="1">
    <source>
        <dbReference type="SAM" id="MobiDB-lite"/>
    </source>
</evidence>
<organism evidence="2 3">
    <name type="scientific">Phialemonium thermophilum</name>
    <dbReference type="NCBI Taxonomy" id="223376"/>
    <lineage>
        <taxon>Eukaryota</taxon>
        <taxon>Fungi</taxon>
        <taxon>Dikarya</taxon>
        <taxon>Ascomycota</taxon>
        <taxon>Pezizomycotina</taxon>
        <taxon>Sordariomycetes</taxon>
        <taxon>Sordariomycetidae</taxon>
        <taxon>Cephalothecales</taxon>
        <taxon>Cephalothecaceae</taxon>
        <taxon>Phialemonium</taxon>
    </lineage>
</organism>
<sequence length="226" mass="24063">MERPGATSSSQATAAPAAAVNAEVEGLGCQSSNRRTEDSNKPTRAGRAKRIRTARRIVARVRNRTQGRREKKPGGGRRDSLEAAGKYRAGAREDAMLTCKANEADNRQPGAGISGRQSGIAASPTASGVPSLQLAGGGLTSAGRDPSLFARILRPIKGLNTARRCKNRRLDCNDRGESVGKEWWERKNGGKFFGQRELSAVLLSPRPLSRRDGQGRGQGFSSPGIA</sequence>
<protein>
    <submittedName>
        <fullName evidence="2">Uncharacterized protein</fullName>
    </submittedName>
</protein>
<feature type="compositionally biased region" description="Basic and acidic residues" evidence="1">
    <location>
        <begin position="72"/>
        <end position="81"/>
    </location>
</feature>
<keyword evidence="3" id="KW-1185">Reference proteome</keyword>
<feature type="compositionally biased region" description="Low complexity" evidence="1">
    <location>
        <begin position="1"/>
        <end position="19"/>
    </location>
</feature>
<evidence type="ECO:0000313" key="2">
    <source>
        <dbReference type="EMBL" id="KAL1849118.1"/>
    </source>
</evidence>
<feature type="region of interest" description="Disordered" evidence="1">
    <location>
        <begin position="100"/>
        <end position="129"/>
    </location>
</feature>
<dbReference type="EMBL" id="JAZHXJ010000891">
    <property type="protein sequence ID" value="KAL1849118.1"/>
    <property type="molecule type" value="Genomic_DNA"/>
</dbReference>
<reference evidence="2 3" key="1">
    <citation type="journal article" date="2024" name="Commun. Biol.">
        <title>Comparative genomic analysis of thermophilic fungi reveals convergent evolutionary adaptations and gene losses.</title>
        <authorList>
            <person name="Steindorff A.S."/>
            <person name="Aguilar-Pontes M.V."/>
            <person name="Robinson A.J."/>
            <person name="Andreopoulos B."/>
            <person name="LaButti K."/>
            <person name="Kuo A."/>
            <person name="Mondo S."/>
            <person name="Riley R."/>
            <person name="Otillar R."/>
            <person name="Haridas S."/>
            <person name="Lipzen A."/>
            <person name="Grimwood J."/>
            <person name="Schmutz J."/>
            <person name="Clum A."/>
            <person name="Reid I.D."/>
            <person name="Moisan M.C."/>
            <person name="Butler G."/>
            <person name="Nguyen T.T.M."/>
            <person name="Dewar K."/>
            <person name="Conant G."/>
            <person name="Drula E."/>
            <person name="Henrissat B."/>
            <person name="Hansel C."/>
            <person name="Singer S."/>
            <person name="Hutchinson M.I."/>
            <person name="de Vries R.P."/>
            <person name="Natvig D.O."/>
            <person name="Powell A.J."/>
            <person name="Tsang A."/>
            <person name="Grigoriev I.V."/>
        </authorList>
    </citation>
    <scope>NUCLEOTIDE SEQUENCE [LARGE SCALE GENOMIC DNA]</scope>
    <source>
        <strain evidence="2 3">ATCC 24622</strain>
    </source>
</reference>
<gene>
    <name evidence="2" type="ORF">VTK73DRAFT_9968</name>
</gene>